<dbReference type="Proteomes" id="UP000008064">
    <property type="component" value="Unassembled WGS sequence"/>
</dbReference>
<name>F8NI32_SERL9</name>
<sequence>MTTARDTSACPVLTGPNNFQIRKLRIISKLCREKVLRVVTGEELKPSPGKPTSSEDPEITWILKDEKAHGIIQDHISDALLMRTGDLTSSKELFDKLVSLHQTSNIASAFYSFQQLTKLSWDGTSPIQDHIAKIQTIDSHLSGMELGVDTKPWLSLFSNLSHALLNGKYFIEIRITAEVARQSGKAPGGDVPQAMEPYQHEDVPRAVGQYLHGDVPRAVGAPDQLRHPPQQSLQPRPEHWPSSERKAKVELQSVGGQPLNIQPADVEKVRIQLDSLSIGSASGRHTIPPRSHPTPPRSDSTPSGVSGATNTQMCLLLGVPAQVPKRAVMPAEALGVCRSSRQTHPTDKNRDYQRTLDEEQSRKEQHDNSMEKPNTPEVHEETSDTEETFFAGIASTGPSNTDLPRTLKEALSRPDPPYSL</sequence>
<dbReference type="OrthoDB" id="1730120at2759"/>
<dbReference type="GeneID" id="18814082"/>
<feature type="region of interest" description="Disordered" evidence="1">
    <location>
        <begin position="215"/>
        <end position="247"/>
    </location>
</feature>
<gene>
    <name evidence="2" type="ORF">SERLADRAFT_432937</name>
</gene>
<evidence type="ECO:0000313" key="2">
    <source>
        <dbReference type="EMBL" id="EGO28931.1"/>
    </source>
</evidence>
<dbReference type="Pfam" id="PF14223">
    <property type="entry name" value="Retrotran_gag_2"/>
    <property type="match status" value="1"/>
</dbReference>
<accession>F8NI32</accession>
<dbReference type="EMBL" id="GL945429">
    <property type="protein sequence ID" value="EGO28931.1"/>
    <property type="molecule type" value="Genomic_DNA"/>
</dbReference>
<protein>
    <submittedName>
        <fullName evidence="2">Uncharacterized protein</fullName>
    </submittedName>
</protein>
<feature type="compositionally biased region" description="Basic and acidic residues" evidence="1">
    <location>
        <begin position="236"/>
        <end position="247"/>
    </location>
</feature>
<dbReference type="AlphaFoldDB" id="F8NI32"/>
<feature type="region of interest" description="Disordered" evidence="1">
    <location>
        <begin position="338"/>
        <end position="420"/>
    </location>
</feature>
<feature type="compositionally biased region" description="Polar residues" evidence="1">
    <location>
        <begin position="297"/>
        <end position="308"/>
    </location>
</feature>
<evidence type="ECO:0000256" key="1">
    <source>
        <dbReference type="SAM" id="MobiDB-lite"/>
    </source>
</evidence>
<feature type="compositionally biased region" description="Basic and acidic residues" evidence="1">
    <location>
        <begin position="344"/>
        <end position="370"/>
    </location>
</feature>
<feature type="region of interest" description="Disordered" evidence="1">
    <location>
        <begin position="277"/>
        <end position="308"/>
    </location>
</feature>
<proteinExistence type="predicted"/>
<dbReference type="RefSeq" id="XP_007313173.1">
    <property type="nucleotide sequence ID" value="XM_007313111.1"/>
</dbReference>
<reference evidence="2" key="1">
    <citation type="submission" date="2011-04" db="EMBL/GenBank/DDBJ databases">
        <title>Evolution of plant cell wall degrading machinery underlies the functional diversity of forest fungi.</title>
        <authorList>
            <consortium name="US DOE Joint Genome Institute (JGI-PGF)"/>
            <person name="Eastwood D.C."/>
            <person name="Floudas D."/>
            <person name="Binder M."/>
            <person name="Majcherczyk A."/>
            <person name="Schneider P."/>
            <person name="Aerts A."/>
            <person name="Asiegbu F.O."/>
            <person name="Baker S.E."/>
            <person name="Barry K."/>
            <person name="Bendiksby M."/>
            <person name="Blumentritt M."/>
            <person name="Coutinho P.M."/>
            <person name="Cullen D."/>
            <person name="Cullen D."/>
            <person name="Gathman A."/>
            <person name="Goodell B."/>
            <person name="Henrissat B."/>
            <person name="Ihrmark K."/>
            <person name="Kauserud H."/>
            <person name="Kohler A."/>
            <person name="LaButti K."/>
            <person name="Lapidus A."/>
            <person name="Lavin J.L."/>
            <person name="Lee Y.-H."/>
            <person name="Lindquist E."/>
            <person name="Lilly W."/>
            <person name="Lucas S."/>
            <person name="Morin E."/>
            <person name="Murat C."/>
            <person name="Oguiza J.A."/>
            <person name="Park J."/>
            <person name="Pisabarro A.G."/>
            <person name="Riley R."/>
            <person name="Rosling A."/>
            <person name="Salamov A."/>
            <person name="Schmidt O."/>
            <person name="Schmutz J."/>
            <person name="Skrede I."/>
            <person name="Stenlid J."/>
            <person name="Wiebenga A."/>
            <person name="Xie X."/>
            <person name="Kues U."/>
            <person name="Hibbett D.S."/>
            <person name="Hoffmeister D."/>
            <person name="Hogberg N."/>
            <person name="Martin F."/>
            <person name="Grigoriev I.V."/>
            <person name="Watkinson S.C."/>
        </authorList>
    </citation>
    <scope>NUCLEOTIDE SEQUENCE</scope>
    <source>
        <strain evidence="2">S7.9</strain>
    </source>
</reference>
<dbReference type="KEGG" id="sla:SERLADRAFT_432937"/>
<dbReference type="HOGENOM" id="CLU_654098_0_0_1"/>
<organism>
    <name type="scientific">Serpula lacrymans var. lacrymans (strain S7.9)</name>
    <name type="common">Dry rot fungus</name>
    <dbReference type="NCBI Taxonomy" id="578457"/>
    <lineage>
        <taxon>Eukaryota</taxon>
        <taxon>Fungi</taxon>
        <taxon>Dikarya</taxon>
        <taxon>Basidiomycota</taxon>
        <taxon>Agaricomycotina</taxon>
        <taxon>Agaricomycetes</taxon>
        <taxon>Agaricomycetidae</taxon>
        <taxon>Boletales</taxon>
        <taxon>Coniophorineae</taxon>
        <taxon>Serpulaceae</taxon>
        <taxon>Serpula</taxon>
    </lineage>
</organism>